<dbReference type="GO" id="GO:0031177">
    <property type="term" value="F:phosphopantetheine binding"/>
    <property type="evidence" value="ECO:0007669"/>
    <property type="project" value="TreeGrafter"/>
</dbReference>
<organism evidence="5 6">
    <name type="scientific">Chitinivorax tropicus</name>
    <dbReference type="NCBI Taxonomy" id="714531"/>
    <lineage>
        <taxon>Bacteria</taxon>
        <taxon>Pseudomonadati</taxon>
        <taxon>Pseudomonadota</taxon>
        <taxon>Betaproteobacteria</taxon>
        <taxon>Chitinivorax</taxon>
    </lineage>
</organism>
<evidence type="ECO:0000313" key="6">
    <source>
        <dbReference type="Proteomes" id="UP000575898"/>
    </source>
</evidence>
<evidence type="ECO:0000256" key="1">
    <source>
        <dbReference type="ARBA" id="ARBA00022450"/>
    </source>
</evidence>
<dbReference type="InterPro" id="IPR042099">
    <property type="entry name" value="ANL_N_sf"/>
</dbReference>
<dbReference type="InterPro" id="IPR045851">
    <property type="entry name" value="AMP-bd_C_sf"/>
</dbReference>
<dbReference type="Proteomes" id="UP000575898">
    <property type="component" value="Unassembled WGS sequence"/>
</dbReference>
<comment type="caution">
    <text evidence="5">The sequence shown here is derived from an EMBL/GenBank/DDBJ whole genome shotgun (WGS) entry which is preliminary data.</text>
</comment>
<dbReference type="Pfam" id="PF00501">
    <property type="entry name" value="AMP-binding"/>
    <property type="match status" value="1"/>
</dbReference>
<proteinExistence type="predicted"/>
<name>A0A840MG61_9PROT</name>
<keyword evidence="3" id="KW-0436">Ligase</keyword>
<dbReference type="RefSeq" id="WP_184037164.1">
    <property type="nucleotide sequence ID" value="NZ_JACHHY010000007.1"/>
</dbReference>
<keyword evidence="2" id="KW-0597">Phosphoprotein</keyword>
<keyword evidence="1" id="KW-0596">Phosphopantetheine</keyword>
<dbReference type="GO" id="GO:0016874">
    <property type="term" value="F:ligase activity"/>
    <property type="evidence" value="ECO:0007669"/>
    <property type="project" value="UniProtKB-KW"/>
</dbReference>
<protein>
    <submittedName>
        <fullName evidence="5">Amino acid adenylation domain-containing protein</fullName>
    </submittedName>
</protein>
<gene>
    <name evidence="5" type="ORF">HNQ59_001519</name>
</gene>
<dbReference type="PANTHER" id="PTHR45527:SF11">
    <property type="entry name" value="NONRIBOSOMAL PEPTIDE SYNTHETASE 5"/>
    <property type="match status" value="1"/>
</dbReference>
<dbReference type="PANTHER" id="PTHR45527">
    <property type="entry name" value="NONRIBOSOMAL PEPTIDE SYNTHETASE"/>
    <property type="match status" value="1"/>
</dbReference>
<dbReference type="GO" id="GO:0043041">
    <property type="term" value="P:amino acid activation for nonribosomal peptide biosynthetic process"/>
    <property type="evidence" value="ECO:0007669"/>
    <property type="project" value="TreeGrafter"/>
</dbReference>
<dbReference type="EMBL" id="JACHHY010000007">
    <property type="protein sequence ID" value="MBB5018234.1"/>
    <property type="molecule type" value="Genomic_DNA"/>
</dbReference>
<evidence type="ECO:0000256" key="3">
    <source>
        <dbReference type="ARBA" id="ARBA00022598"/>
    </source>
</evidence>
<dbReference type="SUPFAM" id="SSF56801">
    <property type="entry name" value="Acetyl-CoA synthetase-like"/>
    <property type="match status" value="1"/>
</dbReference>
<dbReference type="Gene3D" id="3.40.50.12780">
    <property type="entry name" value="N-terminal domain of ligase-like"/>
    <property type="match status" value="1"/>
</dbReference>
<accession>A0A840MG61</accession>
<feature type="domain" description="AMP-dependent synthetase/ligase" evidence="4">
    <location>
        <begin position="50"/>
        <end position="382"/>
    </location>
</feature>
<evidence type="ECO:0000256" key="2">
    <source>
        <dbReference type="ARBA" id="ARBA00022553"/>
    </source>
</evidence>
<dbReference type="Gene3D" id="3.30.300.30">
    <property type="match status" value="1"/>
</dbReference>
<dbReference type="InterPro" id="IPR010071">
    <property type="entry name" value="AA_adenyl_dom"/>
</dbReference>
<dbReference type="InterPro" id="IPR000873">
    <property type="entry name" value="AMP-dep_synth/lig_dom"/>
</dbReference>
<dbReference type="AlphaFoldDB" id="A0A840MG61"/>
<dbReference type="NCBIfam" id="TIGR01733">
    <property type="entry name" value="AA-adenyl-dom"/>
    <property type="match status" value="1"/>
</dbReference>
<sequence length="533" mass="57259">MNDRSLGLAEYRLAEAEALLCEAGQLEAFHEWGWGKIEALPFDNVVAAIDHQIEHQAEAVALRHLDETVSYRQLGVWADRLAAHLRQLGVKPGDRVGLFVRRSIPMVAGMLGVIKTGAAYIPQDITITPTALLGHMAQVANANVVLYLSEYQHLLPVLPGVVYLAIDQFLQAPPAEIAHANPGYPAPDDCCMVLFTSGTTGTPNGVQVTHRNLCNILLTEPGRLGMQPGRVVSQLLNIAFDMAAWETLGALCHGATLLIRHRDIAEAAEQADVIIATPSILAGIDPARCKQAKFVAVAGEPCPKPLADQWAAQCSFYNCCGPTETTIVNTMQLHAPSLPVMSIGRPTPNNTVYVLNESGQPCQPGEVGEMWAGGDGITAGYLANPTLTRERYRPDPFLGGGRMMFRTRDLGRWTDGGLLEHMGRVDDQVKVRGFRVELDAVSAMLEKAPGCARAVTLKASDRDLVAFVTPLGVDPQAALQQVAAALPYYCVPTLVIPVASLPVTPRGKIDKRQLLTLAQAELAALSGNSGEEA</sequence>
<evidence type="ECO:0000259" key="4">
    <source>
        <dbReference type="Pfam" id="PF00501"/>
    </source>
</evidence>
<dbReference type="GO" id="GO:0044550">
    <property type="term" value="P:secondary metabolite biosynthetic process"/>
    <property type="evidence" value="ECO:0007669"/>
    <property type="project" value="TreeGrafter"/>
</dbReference>
<keyword evidence="6" id="KW-1185">Reference proteome</keyword>
<evidence type="ECO:0000313" key="5">
    <source>
        <dbReference type="EMBL" id="MBB5018234.1"/>
    </source>
</evidence>
<dbReference type="GO" id="GO:0005737">
    <property type="term" value="C:cytoplasm"/>
    <property type="evidence" value="ECO:0007669"/>
    <property type="project" value="TreeGrafter"/>
</dbReference>
<reference evidence="5 6" key="1">
    <citation type="submission" date="2020-08" db="EMBL/GenBank/DDBJ databases">
        <title>Genomic Encyclopedia of Type Strains, Phase IV (KMG-IV): sequencing the most valuable type-strain genomes for metagenomic binning, comparative biology and taxonomic classification.</title>
        <authorList>
            <person name="Goeker M."/>
        </authorList>
    </citation>
    <scope>NUCLEOTIDE SEQUENCE [LARGE SCALE GENOMIC DNA]</scope>
    <source>
        <strain evidence="5 6">DSM 27165</strain>
    </source>
</reference>